<feature type="transmembrane region" description="Helical" evidence="8">
    <location>
        <begin position="109"/>
        <end position="128"/>
    </location>
</feature>
<feature type="transmembrane region" description="Helical" evidence="8">
    <location>
        <begin position="84"/>
        <end position="103"/>
    </location>
</feature>
<dbReference type="PANTHER" id="PTHR42718">
    <property type="entry name" value="MAJOR FACILITATOR SUPERFAMILY MULTIDRUG TRANSPORTER MFSC"/>
    <property type="match status" value="1"/>
</dbReference>
<reference evidence="10" key="1">
    <citation type="submission" date="2022-09" db="EMBL/GenBank/DDBJ databases">
        <title>Diversity of Dellaglioa algida.</title>
        <authorList>
            <person name="Matthias E."/>
            <person name="Werum V."/>
        </authorList>
    </citation>
    <scope>NUCLEOTIDE SEQUENCE</scope>
    <source>
        <strain evidence="10">TMW 2.2523</strain>
    </source>
</reference>
<evidence type="ECO:0000256" key="4">
    <source>
        <dbReference type="ARBA" id="ARBA00022475"/>
    </source>
</evidence>
<dbReference type="Pfam" id="PF07690">
    <property type="entry name" value="MFS_1"/>
    <property type="match status" value="1"/>
</dbReference>
<feature type="transmembrane region" description="Helical" evidence="8">
    <location>
        <begin position="336"/>
        <end position="357"/>
    </location>
</feature>
<dbReference type="PANTHER" id="PTHR42718:SF9">
    <property type="entry name" value="MAJOR FACILITATOR SUPERFAMILY MULTIDRUG TRANSPORTER MFSC"/>
    <property type="match status" value="1"/>
</dbReference>
<feature type="transmembrane region" description="Helical" evidence="8">
    <location>
        <begin position="442"/>
        <end position="466"/>
    </location>
</feature>
<dbReference type="Proteomes" id="UP001081467">
    <property type="component" value="Unassembled WGS sequence"/>
</dbReference>
<dbReference type="InterPro" id="IPR004638">
    <property type="entry name" value="EmrB-like"/>
</dbReference>
<evidence type="ECO:0000256" key="3">
    <source>
        <dbReference type="ARBA" id="ARBA00022448"/>
    </source>
</evidence>
<accession>A0ABT4JM86</accession>
<dbReference type="InterPro" id="IPR011701">
    <property type="entry name" value="MFS"/>
</dbReference>
<dbReference type="PROSITE" id="PS50850">
    <property type="entry name" value="MFS"/>
    <property type="match status" value="1"/>
</dbReference>
<evidence type="ECO:0000313" key="11">
    <source>
        <dbReference type="Proteomes" id="UP001081467"/>
    </source>
</evidence>
<keyword evidence="4" id="KW-1003">Cell membrane</keyword>
<comment type="caution">
    <text evidence="10">The sequence shown here is derived from an EMBL/GenBank/DDBJ whole genome shotgun (WGS) entry which is preliminary data.</text>
</comment>
<evidence type="ECO:0000256" key="7">
    <source>
        <dbReference type="ARBA" id="ARBA00023136"/>
    </source>
</evidence>
<sequence length="471" mass="51199">MKTKVETKEFSLKAVLPSILTVALAMLLTMMDTTIMNVAIPSLQHVFSTKLSTVQWSVTGYTLALAAITPIAGWLSDRFSAKRVIFLAIVWFTIFSVLCSMSQSIEMLIVFRCLQGMAGGLVGPIGMAESWKLVPADKRGSLMALLGLPMVIAPIAGPVLAGWLLSYASWHAIFYINLPIGIIAAICVLKYLPKRELIKNERLDIFGALLSPSAFVTLIYGVHRLGDHALTDWTTTSILLIGITLLLSFIYVELKQDHPLMALSAFKVDRFRRGILVSWLNQIVLFGATLLIPLFLQTAKGFSPLHAGEMIAPQALASFVGMFIGGQLFDRWGVRAAALPGIGLMFIGIIRLTQLTLQTDTTTLLITIAILGLGQGMTMMQISTYNLGSAPKAVVSRLTPLINSAMQIINSLAVVWLTNVLSKNLVSEAKTATAATFENHVVLAYGQTFTMLLGILALSFIVTITLNKVKK</sequence>
<dbReference type="Gene3D" id="1.20.1720.10">
    <property type="entry name" value="Multidrug resistance protein D"/>
    <property type="match status" value="1"/>
</dbReference>
<feature type="transmembrane region" description="Helical" evidence="8">
    <location>
        <begin position="275"/>
        <end position="296"/>
    </location>
</feature>
<feature type="transmembrane region" description="Helical" evidence="8">
    <location>
        <begin position="12"/>
        <end position="31"/>
    </location>
</feature>
<evidence type="ECO:0000259" key="9">
    <source>
        <dbReference type="PROSITE" id="PS50850"/>
    </source>
</evidence>
<comment type="subcellular location">
    <subcellularLocation>
        <location evidence="1">Cell membrane</location>
        <topology evidence="1">Multi-pass membrane protein</topology>
    </subcellularLocation>
</comment>
<keyword evidence="7 8" id="KW-0472">Membrane</keyword>
<dbReference type="InterPro" id="IPR020846">
    <property type="entry name" value="MFS_dom"/>
</dbReference>
<evidence type="ECO:0000256" key="1">
    <source>
        <dbReference type="ARBA" id="ARBA00004651"/>
    </source>
</evidence>
<dbReference type="NCBIfam" id="TIGR00711">
    <property type="entry name" value="efflux_EmrB"/>
    <property type="match status" value="1"/>
</dbReference>
<name>A0ABT4JM86_9LACO</name>
<feature type="transmembrane region" description="Helical" evidence="8">
    <location>
        <begin position="205"/>
        <end position="223"/>
    </location>
</feature>
<keyword evidence="6 8" id="KW-1133">Transmembrane helix</keyword>
<feature type="domain" description="Major facilitator superfamily (MFS) profile" evidence="9">
    <location>
        <begin position="18"/>
        <end position="471"/>
    </location>
</feature>
<evidence type="ECO:0000256" key="2">
    <source>
        <dbReference type="ARBA" id="ARBA00008537"/>
    </source>
</evidence>
<evidence type="ECO:0000256" key="6">
    <source>
        <dbReference type="ARBA" id="ARBA00022989"/>
    </source>
</evidence>
<keyword evidence="5 8" id="KW-0812">Transmembrane</keyword>
<feature type="transmembrane region" description="Helical" evidence="8">
    <location>
        <begin position="363"/>
        <end position="380"/>
    </location>
</feature>
<dbReference type="Gene3D" id="1.20.1250.20">
    <property type="entry name" value="MFS general substrate transporter like domains"/>
    <property type="match status" value="1"/>
</dbReference>
<feature type="transmembrane region" description="Helical" evidence="8">
    <location>
        <begin position="140"/>
        <end position="166"/>
    </location>
</feature>
<feature type="transmembrane region" description="Helical" evidence="8">
    <location>
        <begin position="235"/>
        <end position="254"/>
    </location>
</feature>
<protein>
    <submittedName>
        <fullName evidence="10">Multidrug efflux MFS transporter</fullName>
    </submittedName>
</protein>
<feature type="transmembrane region" description="Helical" evidence="8">
    <location>
        <begin position="51"/>
        <end position="72"/>
    </location>
</feature>
<evidence type="ECO:0000256" key="5">
    <source>
        <dbReference type="ARBA" id="ARBA00022692"/>
    </source>
</evidence>
<proteinExistence type="inferred from homology"/>
<keyword evidence="3" id="KW-0813">Transport</keyword>
<evidence type="ECO:0000256" key="8">
    <source>
        <dbReference type="SAM" id="Phobius"/>
    </source>
</evidence>
<keyword evidence="11" id="KW-1185">Reference proteome</keyword>
<feature type="transmembrane region" description="Helical" evidence="8">
    <location>
        <begin position="172"/>
        <end position="193"/>
    </location>
</feature>
<dbReference type="RefSeq" id="WP_269023848.1">
    <property type="nucleotide sequence ID" value="NZ_JANXKW010000002.1"/>
</dbReference>
<dbReference type="SUPFAM" id="SSF103473">
    <property type="entry name" value="MFS general substrate transporter"/>
    <property type="match status" value="1"/>
</dbReference>
<dbReference type="CDD" id="cd17503">
    <property type="entry name" value="MFS_LmrB_MDR_like"/>
    <property type="match status" value="1"/>
</dbReference>
<gene>
    <name evidence="10" type="ORF">N0K80_03995</name>
</gene>
<dbReference type="EMBL" id="JANXLI010000002">
    <property type="protein sequence ID" value="MCZ2491314.1"/>
    <property type="molecule type" value="Genomic_DNA"/>
</dbReference>
<evidence type="ECO:0000313" key="10">
    <source>
        <dbReference type="EMBL" id="MCZ2491314.1"/>
    </source>
</evidence>
<feature type="transmembrane region" description="Helical" evidence="8">
    <location>
        <begin position="401"/>
        <end position="422"/>
    </location>
</feature>
<comment type="similarity">
    <text evidence="2">Belongs to the major facilitator superfamily. EmrB family.</text>
</comment>
<dbReference type="InterPro" id="IPR036259">
    <property type="entry name" value="MFS_trans_sf"/>
</dbReference>
<organism evidence="10 11">
    <name type="scientific">Dellaglioa carnosa</name>
    <dbReference type="NCBI Taxonomy" id="2995136"/>
    <lineage>
        <taxon>Bacteria</taxon>
        <taxon>Bacillati</taxon>
        <taxon>Bacillota</taxon>
        <taxon>Bacilli</taxon>
        <taxon>Lactobacillales</taxon>
        <taxon>Lactobacillaceae</taxon>
        <taxon>Dellaglioa</taxon>
    </lineage>
</organism>